<dbReference type="RefSeq" id="WP_193813573.1">
    <property type="nucleotide sequence ID" value="NZ_CP040442.1"/>
</dbReference>
<feature type="transmembrane region" description="Helical" evidence="1">
    <location>
        <begin position="27"/>
        <end position="47"/>
    </location>
</feature>
<evidence type="ECO:0000256" key="1">
    <source>
        <dbReference type="SAM" id="Phobius"/>
    </source>
</evidence>
<evidence type="ECO:0000313" key="3">
    <source>
        <dbReference type="Proteomes" id="UP000594195"/>
    </source>
</evidence>
<keyword evidence="1" id="KW-0812">Transmembrane</keyword>
<gene>
    <name evidence="2" type="ORF">Q73A0000_08180</name>
</gene>
<keyword evidence="3" id="KW-1185">Reference proteome</keyword>
<accession>A0A7M2Y9S8</accession>
<reference evidence="2 3" key="1">
    <citation type="submission" date="2019-05" db="EMBL/GenBank/DDBJ databases">
        <title>Chryseobacterium sp. isolated from King George Island, maritime Antarctica.</title>
        <authorList>
            <person name="Peng X."/>
        </authorList>
    </citation>
    <scope>NUCLEOTIDE SEQUENCE [LARGE SCALE GENOMIC DNA]</scope>
    <source>
        <strain evidence="2 3">7-3A</strain>
    </source>
</reference>
<sequence>MKNLIILCCLMVVGVYFYYPVFDSKGISYIIVFSSFVIVCFAGAKLYSSDEKGDYDSLEKKMDKLHDFDGMFQYMHDGFYIKKGKSMELIKWSEIITVNSLRIPVLNDEQTGIEIITENKKYEFIDQQTPGIEKLIDKLYENLPSLEEPNSEINHLKFQKTRLYELEKSVS</sequence>
<dbReference type="Proteomes" id="UP000594195">
    <property type="component" value="Chromosome"/>
</dbReference>
<name>A0A7M2Y9S8_9FLAO</name>
<proteinExistence type="predicted"/>
<protein>
    <submittedName>
        <fullName evidence="2">Uncharacterized protein</fullName>
    </submittedName>
</protein>
<evidence type="ECO:0000313" key="2">
    <source>
        <dbReference type="EMBL" id="QOW10344.1"/>
    </source>
</evidence>
<dbReference type="KEGG" id="kfa:Q73A0000_08180"/>
<dbReference type="EMBL" id="CP040442">
    <property type="protein sequence ID" value="QOW10344.1"/>
    <property type="molecule type" value="Genomic_DNA"/>
</dbReference>
<keyword evidence="1" id="KW-1133">Transmembrane helix</keyword>
<dbReference type="AlphaFoldDB" id="A0A7M2Y9S8"/>
<keyword evidence="1" id="KW-0472">Membrane</keyword>
<organism evidence="2 3">
    <name type="scientific">Kaistella flava</name>
    <name type="common">ex Peng et al. 2021</name>
    <dbReference type="NCBI Taxonomy" id="2038776"/>
    <lineage>
        <taxon>Bacteria</taxon>
        <taxon>Pseudomonadati</taxon>
        <taxon>Bacteroidota</taxon>
        <taxon>Flavobacteriia</taxon>
        <taxon>Flavobacteriales</taxon>
        <taxon>Weeksellaceae</taxon>
        <taxon>Chryseobacterium group</taxon>
        <taxon>Kaistella</taxon>
    </lineage>
</organism>